<organism evidence="5 6">
    <name type="scientific">Durio zibethinus</name>
    <name type="common">Durian</name>
    <dbReference type="NCBI Taxonomy" id="66656"/>
    <lineage>
        <taxon>Eukaryota</taxon>
        <taxon>Viridiplantae</taxon>
        <taxon>Streptophyta</taxon>
        <taxon>Embryophyta</taxon>
        <taxon>Tracheophyta</taxon>
        <taxon>Spermatophyta</taxon>
        <taxon>Magnoliopsida</taxon>
        <taxon>eudicotyledons</taxon>
        <taxon>Gunneridae</taxon>
        <taxon>Pentapetalae</taxon>
        <taxon>rosids</taxon>
        <taxon>malvids</taxon>
        <taxon>Malvales</taxon>
        <taxon>Malvaceae</taxon>
        <taxon>Helicteroideae</taxon>
        <taxon>Durio</taxon>
    </lineage>
</organism>
<name>A0A6P5XW57_DURZI</name>
<reference evidence="6" key="1">
    <citation type="submission" date="2025-08" db="UniProtKB">
        <authorList>
            <consortium name="RefSeq"/>
        </authorList>
    </citation>
    <scope>IDENTIFICATION</scope>
    <source>
        <tissue evidence="6">Fruit stalk</tissue>
    </source>
</reference>
<dbReference type="RefSeq" id="XP_022732277.1">
    <property type="nucleotide sequence ID" value="XM_022876542.1"/>
</dbReference>
<sequence>MGSHPRSPSYLFFSVVALSFLSLIALLIYKVDNFASQTKTVAGHNLEPTPWHFFPPKNFTEETRQARSYKIIQCSYLTCRYAGTNNDVLALEEQQQEEQRRHFVSSQTPEKCPNFFKFIYRDLEPWAKTRISNYHITQAKQHAAFRVVIVEGRLYVDLYYACVQSRLMFTLWGLLQLLKRYPGMVPDVDMMFDCMDKPTIDRIEHGSFPVPLFRYCTTEAYFDIPFPDWSFWGWPETNIQPWDEQFKDIKEGSQAKSWAEKFPRAFWKGNPDVEAPIRQELMQCNHSRLWGAQIIRQNWEEEAKGGFEQSKLSNQCNHRFKIYAEGYAWSVSLKYILSCGSLALLISPQYEDFFTRGLIPKFNYWPVSPIGLCHSIKFAVDWGNTNPSEAEAIGKRGQELMGSLSMDRVYDYTFHLISEYSKLQDFKPVQPSSAQEVCEESLLCLAEPKQREFLKRAAAVRSSTPPCSLIKRPNSNFFDIWTEQKKKIIEHVKDMEMRNAFTSMINYYQMYKLPRPLVKEGTFLPGTYFFVVFSINIASTISSADTITCIYISVNIRLRKHIHK</sequence>
<keyword evidence="3" id="KW-0472">Membrane</keyword>
<dbReference type="AlphaFoldDB" id="A0A6P5XW57"/>
<gene>
    <name evidence="6" type="primary">LOC111286526</name>
</gene>
<protein>
    <submittedName>
        <fullName evidence="6">O-glucosyltransferase rumi homolog</fullName>
    </submittedName>
</protein>
<evidence type="ECO:0000256" key="2">
    <source>
        <dbReference type="ARBA" id="ARBA00022679"/>
    </source>
</evidence>
<proteinExistence type="inferred from homology"/>
<dbReference type="OrthoDB" id="202415at2759"/>
<dbReference type="PANTHER" id="PTHR12203:SF35">
    <property type="entry name" value="PROTEIN O-GLUCOSYLTRANSFERASE 1"/>
    <property type="match status" value="1"/>
</dbReference>
<accession>A0A6P5XW57</accession>
<feature type="transmembrane region" description="Helical" evidence="3">
    <location>
        <begin position="9"/>
        <end position="29"/>
    </location>
</feature>
<keyword evidence="5" id="KW-1185">Reference proteome</keyword>
<feature type="domain" description="Glycosyl transferase CAP10" evidence="4">
    <location>
        <begin position="184"/>
        <end position="427"/>
    </location>
</feature>
<dbReference type="InterPro" id="IPR006598">
    <property type="entry name" value="CAP10"/>
</dbReference>
<dbReference type="Proteomes" id="UP000515121">
    <property type="component" value="Unplaced"/>
</dbReference>
<comment type="similarity">
    <text evidence="1">Belongs to the glycosyltransferase 90 family.</text>
</comment>
<dbReference type="SMART" id="SM00672">
    <property type="entry name" value="CAP10"/>
    <property type="match status" value="1"/>
</dbReference>
<evidence type="ECO:0000313" key="6">
    <source>
        <dbReference type="RefSeq" id="XP_022732277.1"/>
    </source>
</evidence>
<dbReference type="PANTHER" id="PTHR12203">
    <property type="entry name" value="KDEL LYS-ASP-GLU-LEU CONTAINING - RELATED"/>
    <property type="match status" value="1"/>
</dbReference>
<dbReference type="KEGG" id="dzi:111286526"/>
<dbReference type="GO" id="GO:0016740">
    <property type="term" value="F:transferase activity"/>
    <property type="evidence" value="ECO:0007669"/>
    <property type="project" value="UniProtKB-KW"/>
</dbReference>
<evidence type="ECO:0000313" key="5">
    <source>
        <dbReference type="Proteomes" id="UP000515121"/>
    </source>
</evidence>
<keyword evidence="3" id="KW-1133">Transmembrane helix</keyword>
<keyword evidence="3" id="KW-0812">Transmembrane</keyword>
<evidence type="ECO:0000256" key="3">
    <source>
        <dbReference type="SAM" id="Phobius"/>
    </source>
</evidence>
<dbReference type="Pfam" id="PF05686">
    <property type="entry name" value="Glyco_transf_90"/>
    <property type="match status" value="1"/>
</dbReference>
<evidence type="ECO:0000256" key="1">
    <source>
        <dbReference type="ARBA" id="ARBA00010118"/>
    </source>
</evidence>
<dbReference type="GeneID" id="111286526"/>
<evidence type="ECO:0000259" key="4">
    <source>
        <dbReference type="SMART" id="SM00672"/>
    </source>
</evidence>
<dbReference type="InterPro" id="IPR051091">
    <property type="entry name" value="O-Glucosyltr/Glycosyltrsf_90"/>
</dbReference>
<keyword evidence="2" id="KW-0808">Transferase</keyword>